<gene>
    <name evidence="3" type="ORF">NCTC11401_00457</name>
    <name evidence="2" type="ORF">SAMN05421777_11940</name>
</gene>
<feature type="coiled-coil region" evidence="1">
    <location>
        <begin position="8"/>
        <end position="59"/>
    </location>
</feature>
<dbReference type="AlphaFoldDB" id="A0A377GFQ2"/>
<evidence type="ECO:0000256" key="1">
    <source>
        <dbReference type="SAM" id="Coils"/>
    </source>
</evidence>
<protein>
    <submittedName>
        <fullName evidence="3">Uncharacterized protein</fullName>
    </submittedName>
</protein>
<reference evidence="2 4" key="1">
    <citation type="submission" date="2017-01" db="EMBL/GenBank/DDBJ databases">
        <authorList>
            <person name="Varghese N."/>
            <person name="Submissions S."/>
        </authorList>
    </citation>
    <scope>NUCLEOTIDE SEQUENCE [LARGE SCALE GENOMIC DNA]</scope>
    <source>
        <strain evidence="2 4">ATCC 33342</strain>
    </source>
</reference>
<sequence>MSYPLAEAKSLQQQIEFHKNAIPKIEKQMAKVDAKSAEYERLKKELDAHKKHIADKNHLLKKYGKYVVGYLAGNEIAKKIKF</sequence>
<keyword evidence="4" id="KW-1185">Reference proteome</keyword>
<evidence type="ECO:0000313" key="3">
    <source>
        <dbReference type="EMBL" id="STO23657.1"/>
    </source>
</evidence>
<accession>A0A377GFQ2</accession>
<evidence type="ECO:0000313" key="4">
    <source>
        <dbReference type="Proteomes" id="UP000186808"/>
    </source>
</evidence>
<name>A0A377GFQ2_9GAMM</name>
<dbReference type="Proteomes" id="UP000186808">
    <property type="component" value="Unassembled WGS sequence"/>
</dbReference>
<evidence type="ECO:0000313" key="2">
    <source>
        <dbReference type="EMBL" id="SIR68805.1"/>
    </source>
</evidence>
<evidence type="ECO:0000313" key="5">
    <source>
        <dbReference type="Proteomes" id="UP000254374"/>
    </source>
</evidence>
<proteinExistence type="predicted"/>
<dbReference type="Proteomes" id="UP000254374">
    <property type="component" value="Unassembled WGS sequence"/>
</dbReference>
<dbReference type="EMBL" id="FTNL01000019">
    <property type="protein sequence ID" value="SIR68805.1"/>
    <property type="molecule type" value="Genomic_DNA"/>
</dbReference>
<dbReference type="RefSeq" id="WP_058468223.1">
    <property type="nucleotide sequence ID" value="NZ_CAAAIX010000018.1"/>
</dbReference>
<dbReference type="EMBL" id="UGGV01000001">
    <property type="protein sequence ID" value="STO23657.1"/>
    <property type="molecule type" value="Genomic_DNA"/>
</dbReference>
<keyword evidence="1" id="KW-0175">Coiled coil</keyword>
<reference evidence="3 5" key="2">
    <citation type="submission" date="2018-06" db="EMBL/GenBank/DDBJ databases">
        <authorList>
            <consortium name="Pathogen Informatics"/>
            <person name="Doyle S."/>
        </authorList>
    </citation>
    <scope>NUCLEOTIDE SEQUENCE [LARGE SCALE GENOMIC DNA]</scope>
    <source>
        <strain evidence="3 5">NCTC11401</strain>
    </source>
</reference>
<organism evidence="3 5">
    <name type="scientific">Fluoribacter gormanii</name>
    <dbReference type="NCBI Taxonomy" id="464"/>
    <lineage>
        <taxon>Bacteria</taxon>
        <taxon>Pseudomonadati</taxon>
        <taxon>Pseudomonadota</taxon>
        <taxon>Gammaproteobacteria</taxon>
        <taxon>Legionellales</taxon>
        <taxon>Legionellaceae</taxon>
        <taxon>Fluoribacter</taxon>
    </lineage>
</organism>